<organism evidence="1 2">
    <name type="scientific">Dacryopinax primogenitus (strain DJM 731)</name>
    <name type="common">Brown rot fungus</name>
    <dbReference type="NCBI Taxonomy" id="1858805"/>
    <lineage>
        <taxon>Eukaryota</taxon>
        <taxon>Fungi</taxon>
        <taxon>Dikarya</taxon>
        <taxon>Basidiomycota</taxon>
        <taxon>Agaricomycotina</taxon>
        <taxon>Dacrymycetes</taxon>
        <taxon>Dacrymycetales</taxon>
        <taxon>Dacrymycetaceae</taxon>
        <taxon>Dacryopinax</taxon>
    </lineage>
</organism>
<feature type="non-terminal residue" evidence="1">
    <location>
        <position position="107"/>
    </location>
</feature>
<gene>
    <name evidence="1" type="ORF">DACRYDRAFT_112884</name>
</gene>
<keyword evidence="2" id="KW-1185">Reference proteome</keyword>
<dbReference type="RefSeq" id="XP_040633005.1">
    <property type="nucleotide sequence ID" value="XM_040769529.1"/>
</dbReference>
<dbReference type="Proteomes" id="UP000030653">
    <property type="component" value="Unassembled WGS sequence"/>
</dbReference>
<evidence type="ECO:0000313" key="1">
    <source>
        <dbReference type="EMBL" id="EJU06111.1"/>
    </source>
</evidence>
<dbReference type="EMBL" id="JH795855">
    <property type="protein sequence ID" value="EJU06111.1"/>
    <property type="molecule type" value="Genomic_DNA"/>
</dbReference>
<name>M5G7A0_DACPD</name>
<dbReference type="GeneID" id="63684591"/>
<dbReference type="HOGENOM" id="CLU_2216091_0_0_1"/>
<proteinExistence type="predicted"/>
<dbReference type="AlphaFoldDB" id="M5G7A0"/>
<evidence type="ECO:0000313" key="2">
    <source>
        <dbReference type="Proteomes" id="UP000030653"/>
    </source>
</evidence>
<accession>M5G7A0</accession>
<protein>
    <submittedName>
        <fullName evidence="1">Uncharacterized protein</fullName>
    </submittedName>
</protein>
<sequence>MSPGKWEKVGMFKHAIQQEQLRVLRTMISPRAYEELKTVGAKTRARMRMGITKDQDHTGTGNAQADFSNCAETLILTLFCFCSGLKSGIVYAAEQILAWRFEGIVHA</sequence>
<reference evidence="1 2" key="1">
    <citation type="journal article" date="2012" name="Science">
        <title>The Paleozoic origin of enzymatic lignin decomposition reconstructed from 31 fungal genomes.</title>
        <authorList>
            <person name="Floudas D."/>
            <person name="Binder M."/>
            <person name="Riley R."/>
            <person name="Barry K."/>
            <person name="Blanchette R.A."/>
            <person name="Henrissat B."/>
            <person name="Martinez A.T."/>
            <person name="Otillar R."/>
            <person name="Spatafora J.W."/>
            <person name="Yadav J.S."/>
            <person name="Aerts A."/>
            <person name="Benoit I."/>
            <person name="Boyd A."/>
            <person name="Carlson A."/>
            <person name="Copeland A."/>
            <person name="Coutinho P.M."/>
            <person name="de Vries R.P."/>
            <person name="Ferreira P."/>
            <person name="Findley K."/>
            <person name="Foster B."/>
            <person name="Gaskell J."/>
            <person name="Glotzer D."/>
            <person name="Gorecki P."/>
            <person name="Heitman J."/>
            <person name="Hesse C."/>
            <person name="Hori C."/>
            <person name="Igarashi K."/>
            <person name="Jurgens J.A."/>
            <person name="Kallen N."/>
            <person name="Kersten P."/>
            <person name="Kohler A."/>
            <person name="Kuees U."/>
            <person name="Kumar T.K.A."/>
            <person name="Kuo A."/>
            <person name="LaButti K."/>
            <person name="Larrondo L.F."/>
            <person name="Lindquist E."/>
            <person name="Ling A."/>
            <person name="Lombard V."/>
            <person name="Lucas S."/>
            <person name="Lundell T."/>
            <person name="Martin R."/>
            <person name="McLaughlin D.J."/>
            <person name="Morgenstern I."/>
            <person name="Morin E."/>
            <person name="Murat C."/>
            <person name="Nagy L.G."/>
            <person name="Nolan M."/>
            <person name="Ohm R.A."/>
            <person name="Patyshakuliyeva A."/>
            <person name="Rokas A."/>
            <person name="Ruiz-Duenas F.J."/>
            <person name="Sabat G."/>
            <person name="Salamov A."/>
            <person name="Samejima M."/>
            <person name="Schmutz J."/>
            <person name="Slot J.C."/>
            <person name="St John F."/>
            <person name="Stenlid J."/>
            <person name="Sun H."/>
            <person name="Sun S."/>
            <person name="Syed K."/>
            <person name="Tsang A."/>
            <person name="Wiebenga A."/>
            <person name="Young D."/>
            <person name="Pisabarro A."/>
            <person name="Eastwood D.C."/>
            <person name="Martin F."/>
            <person name="Cullen D."/>
            <person name="Grigoriev I.V."/>
            <person name="Hibbett D.S."/>
        </authorList>
    </citation>
    <scope>NUCLEOTIDE SEQUENCE [LARGE SCALE GENOMIC DNA]</scope>
    <source>
        <strain evidence="1 2">DJM-731 SS1</strain>
    </source>
</reference>